<organism evidence="1 2">
    <name type="scientific">Rhizoctonia solani</name>
    <dbReference type="NCBI Taxonomy" id="456999"/>
    <lineage>
        <taxon>Eukaryota</taxon>
        <taxon>Fungi</taxon>
        <taxon>Dikarya</taxon>
        <taxon>Basidiomycota</taxon>
        <taxon>Agaricomycotina</taxon>
        <taxon>Agaricomycetes</taxon>
        <taxon>Cantharellales</taxon>
        <taxon>Ceratobasidiaceae</taxon>
        <taxon>Rhizoctonia</taxon>
    </lineage>
</organism>
<reference evidence="1 2" key="1">
    <citation type="submission" date="2015-07" db="EMBL/GenBank/DDBJ databases">
        <authorList>
            <person name="Noorani M."/>
        </authorList>
    </citation>
    <scope>NUCLEOTIDE SEQUENCE [LARGE SCALE GENOMIC DNA]</scope>
    <source>
        <strain evidence="1">BBA 69670</strain>
    </source>
</reference>
<protein>
    <submittedName>
        <fullName evidence="1">Uncharacterized protein</fullName>
    </submittedName>
</protein>
<name>A0A0K6FZE9_9AGAM</name>
<accession>A0A0K6FZE9</accession>
<sequence>MGSWPSAVAEFHGNSASFYLKVPALHKAFVLNGVNETAVITSSPAIVNLYYVDYSALSGSLSTSHTFIENVYSMAFYKPGSLDLVASFQFPEHMQLSGGASTQVIIDGHWKNI</sequence>
<proteinExistence type="predicted"/>
<dbReference type="EMBL" id="CYGV01001256">
    <property type="protein sequence ID" value="CUA71655.1"/>
    <property type="molecule type" value="Genomic_DNA"/>
</dbReference>
<evidence type="ECO:0000313" key="1">
    <source>
        <dbReference type="EMBL" id="CUA71655.1"/>
    </source>
</evidence>
<evidence type="ECO:0000313" key="2">
    <source>
        <dbReference type="Proteomes" id="UP000044841"/>
    </source>
</evidence>
<dbReference type="AlphaFoldDB" id="A0A0K6FZE9"/>
<dbReference type="Proteomes" id="UP000044841">
    <property type="component" value="Unassembled WGS sequence"/>
</dbReference>
<gene>
    <name evidence="1" type="ORF">RSOLAG22IIIB_04701</name>
</gene>
<keyword evidence="2" id="KW-1185">Reference proteome</keyword>